<protein>
    <recommendedName>
        <fullName evidence="5">Pentatricopeptide repeat-containing protein, chloroplastic</fullName>
    </recommendedName>
</protein>
<dbReference type="PANTHER" id="PTHR47447">
    <property type="entry name" value="OS03G0856100 PROTEIN"/>
    <property type="match status" value="1"/>
</dbReference>
<evidence type="ECO:0008006" key="5">
    <source>
        <dbReference type="Google" id="ProtNLM"/>
    </source>
</evidence>
<feature type="repeat" description="PPR" evidence="2">
    <location>
        <begin position="736"/>
        <end position="770"/>
    </location>
</feature>
<feature type="repeat" description="PPR" evidence="2">
    <location>
        <begin position="701"/>
        <end position="735"/>
    </location>
</feature>
<dbReference type="NCBIfam" id="TIGR00756">
    <property type="entry name" value="PPR"/>
    <property type="match status" value="2"/>
</dbReference>
<dbReference type="Pfam" id="PF13041">
    <property type="entry name" value="PPR_2"/>
    <property type="match status" value="1"/>
</dbReference>
<evidence type="ECO:0000256" key="2">
    <source>
        <dbReference type="PROSITE-ProRule" id="PRU00708"/>
    </source>
</evidence>
<evidence type="ECO:0000313" key="4">
    <source>
        <dbReference type="Proteomes" id="UP001642484"/>
    </source>
</evidence>
<keyword evidence="1" id="KW-0677">Repeat</keyword>
<organism evidence="3 4">
    <name type="scientific">Durusdinium trenchii</name>
    <dbReference type="NCBI Taxonomy" id="1381693"/>
    <lineage>
        <taxon>Eukaryota</taxon>
        <taxon>Sar</taxon>
        <taxon>Alveolata</taxon>
        <taxon>Dinophyceae</taxon>
        <taxon>Suessiales</taxon>
        <taxon>Symbiodiniaceae</taxon>
        <taxon>Durusdinium</taxon>
    </lineage>
</organism>
<evidence type="ECO:0000313" key="3">
    <source>
        <dbReference type="EMBL" id="CAK9005375.1"/>
    </source>
</evidence>
<accession>A0ABP0IS15</accession>
<dbReference type="InterPro" id="IPR002885">
    <property type="entry name" value="PPR_rpt"/>
</dbReference>
<name>A0ABP0IS15_9DINO</name>
<comment type="caution">
    <text evidence="3">The sequence shown here is derived from an EMBL/GenBank/DDBJ whole genome shotgun (WGS) entry which is preliminary data.</text>
</comment>
<dbReference type="EMBL" id="CAXAMN010003614">
    <property type="protein sequence ID" value="CAK9005375.1"/>
    <property type="molecule type" value="Genomic_DNA"/>
</dbReference>
<dbReference type="PROSITE" id="PS51375">
    <property type="entry name" value="PPR"/>
    <property type="match status" value="2"/>
</dbReference>
<keyword evidence="4" id="KW-1185">Reference proteome</keyword>
<sequence length="817" mass="90812">MRRKGSGLCLIYGQKQCMLMIEDWEAKRGRPYERIIFSRPDFHWIAPHIPLSYLSTEHIWVMDGEDNGGLNDRHWIFPRHLMRVVLGAWDHIVDGFVVWMHQAAQVLPWWGAETFFGLRLMQLGYHELIRRLPVPAFLECSNRYSRKEVDTSAVSVNDTARLSESKLRCHLGGPKYRHEHHQAEKLAACFGDHEQWSWALIWVCWCEVKFRRGMLQFLDYELCDSTLREVYSTAADRTVEEAPAGEKLNGTTTGPLGQTRAECQEILIGVAREERRMGVERLFLVTFGRANLAPEELALGMEHAGGSQWGNLGGKACGVGEATRRRNPSRTLGWLAKASQWQDALKLFLAQVQQTPLVLDLAACSAFISSSSKRSAWLVALQAFEVIGRAAVRVDEMAYCSSITALERGSQWEAALEQLNNMHAGRLQRNVFAYGAAVAAVPHWPLALELLRGMQAEMILPSTVVINAAIACCETAGEWSPALALLELMLSEELEPSVITLGSTVAACGRGQQLSKAFSTWHFFESLALRPSTAAWASLCVACERGQGWQEALEVVEQAGLRNAIMLSSVMNACVGAQEWQRALVLLDQAVLGEVALDSVVHLAEIHAWEAGSHWATAVALLHGAGRSPPNMICRSAAMSACERESQWQSAVAILKCMMDDGLQPDVVAYSTATSACEKAWQWQRALLLVFDMEERSIPLNTFSYNAAISACAAGRALELAVDLFSTMCSKRVSPDVVSYSAMITCCEKSHDWRLAVDFLQSMFAQDLQPNIVPRGVPERLPGVGRIHRVIEGAMDRGRSTVGSHRWKYPLNELEGF</sequence>
<dbReference type="InterPro" id="IPR011990">
    <property type="entry name" value="TPR-like_helical_dom_sf"/>
</dbReference>
<dbReference type="Proteomes" id="UP001642484">
    <property type="component" value="Unassembled WGS sequence"/>
</dbReference>
<evidence type="ECO:0000256" key="1">
    <source>
        <dbReference type="ARBA" id="ARBA00022737"/>
    </source>
</evidence>
<gene>
    <name evidence="3" type="ORF">CCMP2556_LOCUS8047</name>
</gene>
<reference evidence="3 4" key="1">
    <citation type="submission" date="2024-02" db="EMBL/GenBank/DDBJ databases">
        <authorList>
            <person name="Chen Y."/>
            <person name="Shah S."/>
            <person name="Dougan E. K."/>
            <person name="Thang M."/>
            <person name="Chan C."/>
        </authorList>
    </citation>
    <scope>NUCLEOTIDE SEQUENCE [LARGE SCALE GENOMIC DNA]</scope>
</reference>
<proteinExistence type="predicted"/>
<dbReference type="PANTHER" id="PTHR47447:SF17">
    <property type="entry name" value="OS12G0638900 PROTEIN"/>
    <property type="match status" value="1"/>
</dbReference>
<dbReference type="Gene3D" id="1.25.40.10">
    <property type="entry name" value="Tetratricopeptide repeat domain"/>
    <property type="match status" value="4"/>
</dbReference>